<evidence type="ECO:0000313" key="2">
    <source>
        <dbReference type="EMBL" id="CAH7042541.1"/>
    </source>
</evidence>
<proteinExistence type="predicted"/>
<dbReference type="EMBL" id="CALSGD010001542">
    <property type="protein sequence ID" value="CAH7042541.1"/>
    <property type="molecule type" value="Genomic_DNA"/>
</dbReference>
<dbReference type="AlphaFoldDB" id="A0AAV0A0E6"/>
<dbReference type="Pfam" id="PF15375">
    <property type="entry name" value="FSAF1"/>
    <property type="match status" value="1"/>
</dbReference>
<evidence type="ECO:0000313" key="3">
    <source>
        <dbReference type="Proteomes" id="UP001152836"/>
    </source>
</evidence>
<feature type="region of interest" description="Disordered" evidence="1">
    <location>
        <begin position="1"/>
        <end position="20"/>
    </location>
</feature>
<feature type="compositionally biased region" description="Basic and acidic residues" evidence="1">
    <location>
        <begin position="137"/>
        <end position="150"/>
    </location>
</feature>
<evidence type="ECO:0000256" key="1">
    <source>
        <dbReference type="SAM" id="MobiDB-lite"/>
    </source>
</evidence>
<comment type="caution">
    <text evidence="2">The sequence shown here is derived from an EMBL/GenBank/DDBJ whole genome shotgun (WGS) entry which is preliminary data.</text>
</comment>
<protein>
    <submittedName>
        <fullName evidence="2">2810004N23Rik protein</fullName>
    </submittedName>
</protein>
<sequence>MAEERDSDSTEPQGSETLLDAVLRTLYDLGETEKGKTEPKRIRKKREKKRDVETVAHATAEPLSLPGPLVRGQKKNASSFFKELKEELHSAPAVPSAPTSGPEVPAASALSHSPQKNNSKLVEVVEFQSRSKKRKPKSDQDEHSKNKTKVLEKDVGIQEFNLEKARLEVHRFGITGYGKGKERVLERERAIMLGAKPPKNSYVNYKVLQEQIKEKKAALEEEKRVARDTDIFKKKKRKGQDDRRSKKSAPSILSNGRVGQVGKFRNGTLILSPTDIKKINSSRVAK</sequence>
<dbReference type="InterPro" id="IPR027973">
    <property type="entry name" value="FSAF1-like"/>
</dbReference>
<dbReference type="PANTHER" id="PTHR28366">
    <property type="entry name" value="CHROMOSOME 1 OPEN READING FRAME 131"/>
    <property type="match status" value="1"/>
</dbReference>
<feature type="region of interest" description="Disordered" evidence="1">
    <location>
        <begin position="29"/>
        <end position="150"/>
    </location>
</feature>
<feature type="compositionally biased region" description="Basic and acidic residues" evidence="1">
    <location>
        <begin position="31"/>
        <end position="40"/>
    </location>
</feature>
<feature type="compositionally biased region" description="Polar residues" evidence="1">
    <location>
        <begin position="110"/>
        <end position="120"/>
    </location>
</feature>
<organism evidence="2 3">
    <name type="scientific">Phodopus roborovskii</name>
    <name type="common">Roborovski's desert hamster</name>
    <name type="synonym">Cricetulus roborovskii</name>
    <dbReference type="NCBI Taxonomy" id="109678"/>
    <lineage>
        <taxon>Eukaryota</taxon>
        <taxon>Metazoa</taxon>
        <taxon>Chordata</taxon>
        <taxon>Craniata</taxon>
        <taxon>Vertebrata</taxon>
        <taxon>Euteleostomi</taxon>
        <taxon>Mammalia</taxon>
        <taxon>Eutheria</taxon>
        <taxon>Euarchontoglires</taxon>
        <taxon>Glires</taxon>
        <taxon>Rodentia</taxon>
        <taxon>Myomorpha</taxon>
        <taxon>Muroidea</taxon>
        <taxon>Cricetidae</taxon>
        <taxon>Cricetinae</taxon>
        <taxon>Phodopus</taxon>
    </lineage>
</organism>
<keyword evidence="3" id="KW-1185">Reference proteome</keyword>
<dbReference type="InterPro" id="IPR052852">
    <property type="entry name" value="SSU_Processome_Comp"/>
</dbReference>
<accession>A0AAV0A0E6</accession>
<reference evidence="2" key="1">
    <citation type="submission" date="2022-06" db="EMBL/GenBank/DDBJ databases">
        <authorList>
            <person name="Andreotti S."/>
            <person name="Wyler E."/>
        </authorList>
    </citation>
    <scope>NUCLEOTIDE SEQUENCE</scope>
</reference>
<dbReference type="PANTHER" id="PTHR28366:SF1">
    <property type="entry name" value="CHROMOSOME 1 OPEN READING FRAME 131"/>
    <property type="match status" value="1"/>
</dbReference>
<dbReference type="Proteomes" id="UP001152836">
    <property type="component" value="Unassembled WGS sequence"/>
</dbReference>
<gene>
    <name evidence="2" type="primary">2810004N23Rik</name>
    <name evidence="2" type="ORF">PHOROB_LOCUS13801</name>
</gene>
<feature type="region of interest" description="Disordered" evidence="1">
    <location>
        <begin position="228"/>
        <end position="259"/>
    </location>
</feature>
<name>A0AAV0A0E6_PHORO</name>